<evidence type="ECO:0000313" key="5">
    <source>
        <dbReference type="EMBL" id="RNF39849.1"/>
    </source>
</evidence>
<proteinExistence type="inferred from homology"/>
<feature type="domain" description="Acyltransferase 3" evidence="4">
    <location>
        <begin position="24"/>
        <end position="323"/>
    </location>
</feature>
<dbReference type="EMBL" id="RIAX01000004">
    <property type="protein sequence ID" value="RNF39849.1"/>
    <property type="molecule type" value="Genomic_DNA"/>
</dbReference>
<dbReference type="Proteomes" id="UP000275473">
    <property type="component" value="Unassembled WGS sequence"/>
</dbReference>
<feature type="transmembrane region" description="Helical" evidence="3">
    <location>
        <begin position="148"/>
        <end position="165"/>
    </location>
</feature>
<accession>A0A3M8P817</accession>
<keyword evidence="3" id="KW-0472">Membrane</keyword>
<feature type="transmembrane region" description="Helical" evidence="3">
    <location>
        <begin position="119"/>
        <end position="141"/>
    </location>
</feature>
<comment type="subcellular location">
    <subcellularLocation>
        <location evidence="1">Membrane</location>
    </subcellularLocation>
</comment>
<feature type="transmembrane region" description="Helical" evidence="3">
    <location>
        <begin position="311"/>
        <end position="333"/>
    </location>
</feature>
<evidence type="ECO:0000256" key="1">
    <source>
        <dbReference type="ARBA" id="ARBA00004370"/>
    </source>
</evidence>
<feature type="transmembrane region" description="Helical" evidence="3">
    <location>
        <begin position="203"/>
        <end position="223"/>
    </location>
</feature>
<feature type="transmembrane region" description="Helical" evidence="3">
    <location>
        <begin position="86"/>
        <end position="107"/>
    </location>
</feature>
<dbReference type="PANTHER" id="PTHR37312:SF1">
    <property type="entry name" value="MEMBRANE-BOUND ACYLTRANSFERASE YKRP-RELATED"/>
    <property type="match status" value="1"/>
</dbReference>
<feature type="transmembrane region" description="Helical" evidence="3">
    <location>
        <begin position="251"/>
        <end position="269"/>
    </location>
</feature>
<feature type="transmembrane region" description="Helical" evidence="3">
    <location>
        <begin position="28"/>
        <end position="46"/>
    </location>
</feature>
<dbReference type="Pfam" id="PF01757">
    <property type="entry name" value="Acyl_transf_3"/>
    <property type="match status" value="1"/>
</dbReference>
<dbReference type="InterPro" id="IPR002656">
    <property type="entry name" value="Acyl_transf_3_dom"/>
</dbReference>
<keyword evidence="3" id="KW-1133">Transmembrane helix</keyword>
<evidence type="ECO:0000259" key="4">
    <source>
        <dbReference type="Pfam" id="PF01757"/>
    </source>
</evidence>
<evidence type="ECO:0000256" key="2">
    <source>
        <dbReference type="ARBA" id="ARBA00007400"/>
    </source>
</evidence>
<name>A0A3M8P817_9BACL</name>
<dbReference type="RefSeq" id="WP_123165044.1">
    <property type="nucleotide sequence ID" value="NZ_RIAX01000004.1"/>
</dbReference>
<gene>
    <name evidence="5" type="ORF">EEX84_07730</name>
</gene>
<evidence type="ECO:0000256" key="3">
    <source>
        <dbReference type="SAM" id="Phobius"/>
    </source>
</evidence>
<evidence type="ECO:0000313" key="6">
    <source>
        <dbReference type="Proteomes" id="UP000275473"/>
    </source>
</evidence>
<comment type="caution">
    <text evidence="5">The sequence shown here is derived from an EMBL/GenBank/DDBJ whole genome shotgun (WGS) entry which is preliminary data.</text>
</comment>
<dbReference type="AlphaFoldDB" id="A0A3M8P817"/>
<organism evidence="5 6">
    <name type="scientific">Planococcus salinus</name>
    <dbReference type="NCBI Taxonomy" id="1848460"/>
    <lineage>
        <taxon>Bacteria</taxon>
        <taxon>Bacillati</taxon>
        <taxon>Bacillota</taxon>
        <taxon>Bacilli</taxon>
        <taxon>Bacillales</taxon>
        <taxon>Caryophanaceae</taxon>
        <taxon>Planococcus</taxon>
    </lineage>
</organism>
<dbReference type="OrthoDB" id="6623990at2"/>
<dbReference type="GO" id="GO:0016747">
    <property type="term" value="F:acyltransferase activity, transferring groups other than amino-acyl groups"/>
    <property type="evidence" value="ECO:0007669"/>
    <property type="project" value="InterPro"/>
</dbReference>
<keyword evidence="5" id="KW-0012">Acyltransferase</keyword>
<keyword evidence="3" id="KW-0812">Transmembrane</keyword>
<keyword evidence="5" id="KW-0808">Transferase</keyword>
<feature type="transmembrane region" description="Helical" evidence="3">
    <location>
        <begin position="281"/>
        <end position="299"/>
    </location>
</feature>
<protein>
    <submittedName>
        <fullName evidence="5">Acyltransferase</fullName>
    </submittedName>
</protein>
<dbReference type="InterPro" id="IPR052734">
    <property type="entry name" value="Nod_factor_acetyltransferase"/>
</dbReference>
<feature type="transmembrane region" description="Helical" evidence="3">
    <location>
        <begin position="52"/>
        <end position="74"/>
    </location>
</feature>
<reference evidence="5 6" key="1">
    <citation type="journal article" date="2018" name="Int. J. Syst. Evol. Microbiol.">
        <title>Planococcus salinus sp. nov., a moderately halophilic bacterium isolated from a saline-alkali soil.</title>
        <authorList>
            <person name="Gan L."/>
        </authorList>
    </citation>
    <scope>NUCLEOTIDE SEQUENCE [LARGE SCALE GENOMIC DNA]</scope>
    <source>
        <strain evidence="5 6">LCB217</strain>
    </source>
</reference>
<keyword evidence="6" id="KW-1185">Reference proteome</keyword>
<sequence>MKNRKPAGLLTSSHRSTKIKKRDPFFDNARFILVALVVLGHLVSPVREGSDILFFANNFLASFRMPALILITGYFTKRFHQDKGKFLKQISVNIFIPYLMFQIFYLWMEGLAGSLPEVLGNLFAPTFGMWFLLSLFTWNLLLFPFAKLKHPIFTAVLIALGIGWVDQAGEFLSISRTFVFFPLFLVGHYVRKDQLEWFKTGKAKMLGVLSLVGSLLMLSVFSLEEARNALLARHPYAEIADSALEGTWLRLVFYFIMILGIFAFLPWVPKKKLIFTPLGMRTAYIYILHLFFIKIFYQLEIFPQEAETRFLLAVPVIWLAIVFFTSSNFVVFFTKPLIEGKAAVPFLLKLPRNRKTFHSHSWSGQKNIF</sequence>
<dbReference type="PANTHER" id="PTHR37312">
    <property type="entry name" value="MEMBRANE-BOUND ACYLTRANSFERASE YKRP-RELATED"/>
    <property type="match status" value="1"/>
</dbReference>
<comment type="similarity">
    <text evidence="2">Belongs to the acyltransferase 3 family.</text>
</comment>